<dbReference type="RefSeq" id="WP_166693966.1">
    <property type="nucleotide sequence ID" value="NZ_WAEL01000012.1"/>
</dbReference>
<proteinExistence type="predicted"/>
<gene>
    <name evidence="1" type="ORF">F7231_24945</name>
</gene>
<evidence type="ECO:0000313" key="1">
    <source>
        <dbReference type="EMBL" id="NID13441.1"/>
    </source>
</evidence>
<keyword evidence="2" id="KW-1185">Reference proteome</keyword>
<dbReference type="EMBL" id="WAEL01000012">
    <property type="protein sequence ID" value="NID13441.1"/>
    <property type="molecule type" value="Genomic_DNA"/>
</dbReference>
<protein>
    <recommendedName>
        <fullName evidence="3">Outer membrane protein beta-barrel domain-containing protein</fullName>
    </recommendedName>
</protein>
<evidence type="ECO:0000313" key="2">
    <source>
        <dbReference type="Proteomes" id="UP000606008"/>
    </source>
</evidence>
<evidence type="ECO:0008006" key="3">
    <source>
        <dbReference type="Google" id="ProtNLM"/>
    </source>
</evidence>
<name>A0ABX0QMU2_9BACT</name>
<organism evidence="1 2">
    <name type="scientific">Fibrivirga algicola</name>
    <dbReference type="NCBI Taxonomy" id="2950420"/>
    <lineage>
        <taxon>Bacteria</taxon>
        <taxon>Pseudomonadati</taxon>
        <taxon>Bacteroidota</taxon>
        <taxon>Cytophagia</taxon>
        <taxon>Cytophagales</taxon>
        <taxon>Spirosomataceae</taxon>
        <taxon>Fibrivirga</taxon>
    </lineage>
</organism>
<comment type="caution">
    <text evidence="1">The sequence shown here is derived from an EMBL/GenBank/DDBJ whole genome shotgun (WGS) entry which is preliminary data.</text>
</comment>
<sequence>MQRLWLRVVYCWLLLGLPFVATAQLKKAYGKPTRWAVTAELGGFGPFASLNAEYAPLQTKTSFFVLRGGVGHTFSRSLLCSLPASVSWNLVLNGQTRGCPPTRLRNPTLLEVGMGGVYPLYTDKELGSAYRWSPLLGVRHYFPYNSRATGFWKVQLTPLVTGQLSPWVGLSAGVVID</sequence>
<reference evidence="2" key="2">
    <citation type="submission" date="2023-07" db="EMBL/GenBank/DDBJ databases">
        <authorList>
            <person name="Jung D.-H."/>
        </authorList>
    </citation>
    <scope>NUCLEOTIDE SEQUENCE [LARGE SCALE GENOMIC DNA]</scope>
    <source>
        <strain evidence="2">JA-25</strain>
    </source>
</reference>
<dbReference type="Proteomes" id="UP000606008">
    <property type="component" value="Unassembled WGS sequence"/>
</dbReference>
<reference evidence="2" key="1">
    <citation type="submission" date="2019-09" db="EMBL/GenBank/DDBJ databases">
        <authorList>
            <person name="Jung D.-H."/>
        </authorList>
    </citation>
    <scope>NUCLEOTIDE SEQUENCE [LARGE SCALE GENOMIC DNA]</scope>
    <source>
        <strain evidence="2">JA-25</strain>
    </source>
</reference>
<accession>A0ABX0QMU2</accession>